<evidence type="ECO:0000313" key="3">
    <source>
        <dbReference type="EMBL" id="SPQ96257.1"/>
    </source>
</evidence>
<dbReference type="InterPro" id="IPR036514">
    <property type="entry name" value="SGNH_hydro_sf"/>
</dbReference>
<dbReference type="EMBL" id="OVEO01000005">
    <property type="protein sequence ID" value="SPQ96257.1"/>
    <property type="molecule type" value="Genomic_DNA"/>
</dbReference>
<evidence type="ECO:0000313" key="2">
    <source>
        <dbReference type="EMBL" id="CEO95296.1"/>
    </source>
</evidence>
<name>A0A0G4IJ80_PLABS</name>
<accession>A0A0G4IJ80</accession>
<proteinExistence type="predicted"/>
<keyword evidence="3" id="KW-0496">Mitochondrion</keyword>
<sequence>MMTVVVLSATTMFAIMFLWPSALNTGYLSAPPPIVETAARLPGAAFVRWIERQPVSGNAGRYLIRLHNASCVDGVTACPHLLIRIVGPRQLKSLFAARVDDLHWAADYHLECAGLYRVEFLPTFQAYVAADGNITRQLAHFNQLQRLENVIRDAFAVPDSLAACDALHDPSSLPICTRDLVQSGGGSWIIDGAGDAGPDALSAEQIADFLTVTKYHLDEAYDPAIWMRLSPSSWEATGLDRARVAQLFQRLKYRFFSCQAGDLSRFMPADGRICLAGDSHARHLHNSMEIVINPSNIGCLNAAAKEICQATAPLTYIMAPYGEIPEADLAACRVLLFNTGQHPLAVLTTPSDYATMVDAVFGRLSRMANPPKMYWLTTMLLVFCREVMRARDEGRIPARTAEFNRIATAAAQRAGLPIVDLFAVALPVFDLSYDHAHYKSPIGDALVTLALLSIDPGDLGLSPA</sequence>
<geneLocation type="mitochondrion" evidence="3"/>
<reference evidence="3 5" key="2">
    <citation type="submission" date="2018-03" db="EMBL/GenBank/DDBJ databases">
        <authorList>
            <person name="Fogelqvist J."/>
        </authorList>
    </citation>
    <scope>NUCLEOTIDE SEQUENCE [LARGE SCALE GENOMIC DNA]</scope>
</reference>
<gene>
    <name evidence="2" type="ORF">PBRA_004062</name>
    <name evidence="3" type="ORF">PLBR_LOCUS3472</name>
</gene>
<keyword evidence="4" id="KW-1185">Reference proteome</keyword>
<reference evidence="2 4" key="1">
    <citation type="submission" date="2015-02" db="EMBL/GenBank/DDBJ databases">
        <authorList>
            <person name="Chooi Y.-H."/>
        </authorList>
    </citation>
    <scope>NUCLEOTIDE SEQUENCE [LARGE SCALE GENOMIC DNA]</scope>
    <source>
        <strain evidence="2">E3</strain>
    </source>
</reference>
<feature type="signal peptide" evidence="1">
    <location>
        <begin position="1"/>
        <end position="24"/>
    </location>
</feature>
<evidence type="ECO:0000313" key="5">
    <source>
        <dbReference type="Proteomes" id="UP000290189"/>
    </source>
</evidence>
<evidence type="ECO:0000256" key="1">
    <source>
        <dbReference type="SAM" id="SignalP"/>
    </source>
</evidence>
<feature type="chain" id="PRO_5035991166" description="SGNH hydrolase-type esterase domain-containing protein" evidence="1">
    <location>
        <begin position="25"/>
        <end position="464"/>
    </location>
</feature>
<dbReference type="Gene3D" id="3.40.50.1110">
    <property type="entry name" value="SGNH hydrolase"/>
    <property type="match status" value="1"/>
</dbReference>
<dbReference type="Proteomes" id="UP000039324">
    <property type="component" value="Unassembled WGS sequence"/>
</dbReference>
<dbReference type="AlphaFoldDB" id="A0A0G4IJ80"/>
<organism evidence="2 4">
    <name type="scientific">Plasmodiophora brassicae</name>
    <name type="common">Clubroot disease agent</name>
    <dbReference type="NCBI Taxonomy" id="37360"/>
    <lineage>
        <taxon>Eukaryota</taxon>
        <taxon>Sar</taxon>
        <taxon>Rhizaria</taxon>
        <taxon>Endomyxa</taxon>
        <taxon>Phytomyxea</taxon>
        <taxon>Plasmodiophorida</taxon>
        <taxon>Plasmodiophoridae</taxon>
        <taxon>Plasmodiophora</taxon>
    </lineage>
</organism>
<evidence type="ECO:0008006" key="6">
    <source>
        <dbReference type="Google" id="ProtNLM"/>
    </source>
</evidence>
<protein>
    <recommendedName>
        <fullName evidence="6">SGNH hydrolase-type esterase domain-containing protein</fullName>
    </recommendedName>
</protein>
<evidence type="ECO:0000313" key="4">
    <source>
        <dbReference type="Proteomes" id="UP000039324"/>
    </source>
</evidence>
<dbReference type="Proteomes" id="UP000290189">
    <property type="component" value="Unassembled WGS sequence"/>
</dbReference>
<keyword evidence="1" id="KW-0732">Signal</keyword>
<dbReference type="EMBL" id="CDSF01000013">
    <property type="protein sequence ID" value="CEO95296.1"/>
    <property type="molecule type" value="Genomic_DNA"/>
</dbReference>